<dbReference type="Gene3D" id="6.10.10.100">
    <property type="match status" value="1"/>
</dbReference>
<comment type="subcellular location">
    <subcellularLocation>
        <location evidence="1">Nucleus</location>
    </subcellularLocation>
</comment>
<dbReference type="EMBL" id="JAEPRC010000425">
    <property type="protein sequence ID" value="KAG2197533.1"/>
    <property type="molecule type" value="Genomic_DNA"/>
</dbReference>
<dbReference type="FunFam" id="1.10.132.60:FF:000004">
    <property type="entry name" value="DNA polymerase"/>
    <property type="match status" value="1"/>
</dbReference>
<feature type="compositionally biased region" description="Basic and acidic residues" evidence="13">
    <location>
        <begin position="1"/>
        <end position="19"/>
    </location>
</feature>
<dbReference type="GO" id="GO:1902975">
    <property type="term" value="P:mitotic DNA replication initiation"/>
    <property type="evidence" value="ECO:0007669"/>
    <property type="project" value="InterPro"/>
</dbReference>
<accession>A0A8H7QTN0</accession>
<dbReference type="Gene3D" id="3.90.1600.10">
    <property type="entry name" value="Palm domain of DNA polymerase"/>
    <property type="match status" value="1"/>
</dbReference>
<keyword evidence="7" id="KW-0863">Zinc-finger</keyword>
<dbReference type="GO" id="GO:0033554">
    <property type="term" value="P:cellular response to stress"/>
    <property type="evidence" value="ECO:0007669"/>
    <property type="project" value="UniProtKB-ARBA"/>
</dbReference>
<dbReference type="EC" id="2.7.7.7" evidence="12"/>
<comment type="similarity">
    <text evidence="2 12">Belongs to the DNA polymerase type-B family.</text>
</comment>
<evidence type="ECO:0000256" key="13">
    <source>
        <dbReference type="SAM" id="MobiDB-lite"/>
    </source>
</evidence>
<evidence type="ECO:0000259" key="15">
    <source>
        <dbReference type="Pfam" id="PF03104"/>
    </source>
</evidence>
<feature type="compositionally biased region" description="Polar residues" evidence="13">
    <location>
        <begin position="161"/>
        <end position="172"/>
    </location>
</feature>
<proteinExistence type="inferred from homology"/>
<evidence type="ECO:0000313" key="18">
    <source>
        <dbReference type="EMBL" id="KAG2197533.1"/>
    </source>
</evidence>
<keyword evidence="19" id="KW-1185">Reference proteome</keyword>
<dbReference type="InterPro" id="IPR017964">
    <property type="entry name" value="DNA-dir_DNA_pol_B_CS"/>
</dbReference>
<feature type="region of interest" description="Disordered" evidence="13">
    <location>
        <begin position="1"/>
        <end position="100"/>
    </location>
</feature>
<dbReference type="SMART" id="SM00486">
    <property type="entry name" value="POLBc"/>
    <property type="match status" value="1"/>
</dbReference>
<dbReference type="GO" id="GO:0003887">
    <property type="term" value="F:DNA-directed DNA polymerase activity"/>
    <property type="evidence" value="ECO:0007669"/>
    <property type="project" value="UniProtKB-KW"/>
</dbReference>
<dbReference type="InterPro" id="IPR023211">
    <property type="entry name" value="DNA_pol_palm_dom_sf"/>
</dbReference>
<keyword evidence="10 12" id="KW-0238">DNA-binding</keyword>
<dbReference type="Pfam" id="PF00136">
    <property type="entry name" value="DNA_pol_B"/>
    <property type="match status" value="1"/>
</dbReference>
<dbReference type="GO" id="GO:0000166">
    <property type="term" value="F:nucleotide binding"/>
    <property type="evidence" value="ECO:0007669"/>
    <property type="project" value="InterPro"/>
</dbReference>
<keyword evidence="11" id="KW-0539">Nucleus</keyword>
<keyword evidence="9 12" id="KW-0239">DNA-directed DNA polymerase</keyword>
<keyword evidence="5 12" id="KW-0235">DNA replication</keyword>
<dbReference type="InterPro" id="IPR036397">
    <property type="entry name" value="RNaseH_sf"/>
</dbReference>
<evidence type="ECO:0000313" key="19">
    <source>
        <dbReference type="Proteomes" id="UP000650833"/>
    </source>
</evidence>
<dbReference type="InterPro" id="IPR024647">
    <property type="entry name" value="DNA_pol_a_cat_su_N"/>
</dbReference>
<name>A0A8H7QTN0_9FUNG</name>
<evidence type="ECO:0000256" key="9">
    <source>
        <dbReference type="ARBA" id="ARBA00022932"/>
    </source>
</evidence>
<evidence type="ECO:0000256" key="2">
    <source>
        <dbReference type="ARBA" id="ARBA00005755"/>
    </source>
</evidence>
<dbReference type="GO" id="GO:0003688">
    <property type="term" value="F:DNA replication origin binding"/>
    <property type="evidence" value="ECO:0007669"/>
    <property type="project" value="TreeGrafter"/>
</dbReference>
<dbReference type="GO" id="GO:0006272">
    <property type="term" value="P:leading strand elongation"/>
    <property type="evidence" value="ECO:0007669"/>
    <property type="project" value="TreeGrafter"/>
</dbReference>
<evidence type="ECO:0000256" key="7">
    <source>
        <dbReference type="ARBA" id="ARBA00022771"/>
    </source>
</evidence>
<comment type="catalytic activity">
    <reaction evidence="12">
        <text>DNA(n) + a 2'-deoxyribonucleoside 5'-triphosphate = DNA(n+1) + diphosphate</text>
        <dbReference type="Rhea" id="RHEA:22508"/>
        <dbReference type="Rhea" id="RHEA-COMP:17339"/>
        <dbReference type="Rhea" id="RHEA-COMP:17340"/>
        <dbReference type="ChEBI" id="CHEBI:33019"/>
        <dbReference type="ChEBI" id="CHEBI:61560"/>
        <dbReference type="ChEBI" id="CHEBI:173112"/>
        <dbReference type="EC" id="2.7.7.7"/>
    </reaction>
</comment>
<evidence type="ECO:0000256" key="8">
    <source>
        <dbReference type="ARBA" id="ARBA00022833"/>
    </source>
</evidence>
<dbReference type="InterPro" id="IPR006134">
    <property type="entry name" value="DNA-dir_DNA_pol_B_multi_dom"/>
</dbReference>
<dbReference type="NCBIfam" id="TIGR00592">
    <property type="entry name" value="pol2"/>
    <property type="match status" value="1"/>
</dbReference>
<dbReference type="GO" id="GO:0003697">
    <property type="term" value="F:single-stranded DNA binding"/>
    <property type="evidence" value="ECO:0007669"/>
    <property type="project" value="TreeGrafter"/>
</dbReference>
<dbReference type="InterPro" id="IPR006133">
    <property type="entry name" value="DNA-dir_DNA_pol_B_exonuc"/>
</dbReference>
<dbReference type="InterPro" id="IPR038256">
    <property type="entry name" value="Pol_alpha_znc_sf"/>
</dbReference>
<evidence type="ECO:0000259" key="17">
    <source>
        <dbReference type="Pfam" id="PF12254"/>
    </source>
</evidence>
<feature type="domain" description="DNA-directed DNA polymerase family B exonuclease" evidence="15">
    <location>
        <begin position="440"/>
        <end position="688"/>
    </location>
</feature>
<feature type="domain" description="DNA-directed DNA polymerase family B multifunctional" evidence="14">
    <location>
        <begin position="756"/>
        <end position="1215"/>
    </location>
</feature>
<dbReference type="InterPro" id="IPR006172">
    <property type="entry name" value="DNA-dir_DNA_pol_B"/>
</dbReference>
<dbReference type="InterPro" id="IPR012337">
    <property type="entry name" value="RNaseH-like_sf"/>
</dbReference>
<dbReference type="GO" id="GO:0003682">
    <property type="term" value="F:chromatin binding"/>
    <property type="evidence" value="ECO:0007669"/>
    <property type="project" value="TreeGrafter"/>
</dbReference>
<dbReference type="GO" id="GO:0008270">
    <property type="term" value="F:zinc ion binding"/>
    <property type="evidence" value="ECO:0007669"/>
    <property type="project" value="UniProtKB-KW"/>
</dbReference>
<dbReference type="InterPro" id="IPR045846">
    <property type="entry name" value="POLBc_alpha"/>
</dbReference>
<evidence type="ECO:0000256" key="10">
    <source>
        <dbReference type="ARBA" id="ARBA00023125"/>
    </source>
</evidence>
<feature type="compositionally biased region" description="Basic residues" evidence="13">
    <location>
        <begin position="78"/>
        <end position="88"/>
    </location>
</feature>
<protein>
    <recommendedName>
        <fullName evidence="12">DNA polymerase</fullName>
        <ecNumber evidence="12">2.7.7.7</ecNumber>
    </recommendedName>
</protein>
<dbReference type="Pfam" id="PF08996">
    <property type="entry name" value="zf-DNA_Pol"/>
    <property type="match status" value="1"/>
</dbReference>
<feature type="region of interest" description="Disordered" evidence="13">
    <location>
        <begin position="143"/>
        <end position="174"/>
    </location>
</feature>
<dbReference type="Gene3D" id="1.10.132.60">
    <property type="entry name" value="DNA polymerase family B, C-terminal domain"/>
    <property type="match status" value="1"/>
</dbReference>
<dbReference type="InterPro" id="IPR043502">
    <property type="entry name" value="DNA/RNA_pol_sf"/>
</dbReference>
<dbReference type="InterPro" id="IPR042087">
    <property type="entry name" value="DNA_pol_B_thumb"/>
</dbReference>
<evidence type="ECO:0000259" key="16">
    <source>
        <dbReference type="Pfam" id="PF08996"/>
    </source>
</evidence>
<dbReference type="CDD" id="cd05532">
    <property type="entry name" value="POLBc_alpha"/>
    <property type="match status" value="1"/>
</dbReference>
<dbReference type="Pfam" id="PF03104">
    <property type="entry name" value="DNA_pol_B_exo1"/>
    <property type="match status" value="1"/>
</dbReference>
<organism evidence="18 19">
    <name type="scientific">Mucor plumbeus</name>
    <dbReference type="NCBI Taxonomy" id="97098"/>
    <lineage>
        <taxon>Eukaryota</taxon>
        <taxon>Fungi</taxon>
        <taxon>Fungi incertae sedis</taxon>
        <taxon>Mucoromycota</taxon>
        <taxon>Mucoromycotina</taxon>
        <taxon>Mucoromycetes</taxon>
        <taxon>Mucorales</taxon>
        <taxon>Mucorineae</taxon>
        <taxon>Mucoraceae</taxon>
        <taxon>Mucor</taxon>
    </lineage>
</organism>
<dbReference type="OrthoDB" id="6755010at2759"/>
<dbReference type="Gene3D" id="1.10.3200.20">
    <property type="entry name" value="DNA Polymerase alpha, zinc finger"/>
    <property type="match status" value="1"/>
</dbReference>
<feature type="domain" description="Zinc finger DNA-directed DNA polymerase family B alpha" evidence="16">
    <location>
        <begin position="1255"/>
        <end position="1433"/>
    </location>
</feature>
<reference evidence="18" key="1">
    <citation type="submission" date="2020-12" db="EMBL/GenBank/DDBJ databases">
        <title>Metabolic potential, ecology and presence of endohyphal bacteria is reflected in genomic diversity of Mucoromycotina.</title>
        <authorList>
            <person name="Muszewska A."/>
            <person name="Okrasinska A."/>
            <person name="Steczkiewicz K."/>
            <person name="Drgas O."/>
            <person name="Orlowska M."/>
            <person name="Perlinska-Lenart U."/>
            <person name="Aleksandrzak-Piekarczyk T."/>
            <person name="Szatraj K."/>
            <person name="Zielenkiewicz U."/>
            <person name="Pilsyk S."/>
            <person name="Malc E."/>
            <person name="Mieczkowski P."/>
            <person name="Kruszewska J.S."/>
            <person name="Biernat P."/>
            <person name="Pawlowska J."/>
        </authorList>
    </citation>
    <scope>NUCLEOTIDE SEQUENCE</scope>
    <source>
        <strain evidence="18">CBS 226.32</strain>
    </source>
</reference>
<keyword evidence="6" id="KW-0479">Metal-binding</keyword>
<dbReference type="GO" id="GO:0006273">
    <property type="term" value="P:lagging strand elongation"/>
    <property type="evidence" value="ECO:0007669"/>
    <property type="project" value="TreeGrafter"/>
</dbReference>
<dbReference type="InterPro" id="IPR015088">
    <property type="entry name" value="Znf_DNA-dir_DNA_pol_B_alpha"/>
</dbReference>
<feature type="compositionally biased region" description="Acidic residues" evidence="13">
    <location>
        <begin position="31"/>
        <end position="53"/>
    </location>
</feature>
<feature type="domain" description="DNA polymerase alpha catalytic subunit N-terminal" evidence="17">
    <location>
        <begin position="11"/>
        <end position="63"/>
    </location>
</feature>
<dbReference type="FunFam" id="3.30.70.2820:FF:000001">
    <property type="entry name" value="DNA polymerase"/>
    <property type="match status" value="1"/>
</dbReference>
<gene>
    <name evidence="18" type="ORF">INT46_002862</name>
</gene>
<comment type="caution">
    <text evidence="18">The sequence shown here is derived from an EMBL/GenBank/DDBJ whole genome shotgun (WGS) entry which is preliminary data.</text>
</comment>
<dbReference type="PANTHER" id="PTHR45861:SF1">
    <property type="entry name" value="DNA POLYMERASE ALPHA CATALYTIC SUBUNIT"/>
    <property type="match status" value="1"/>
</dbReference>
<dbReference type="Gene3D" id="3.30.420.10">
    <property type="entry name" value="Ribonuclease H-like superfamily/Ribonuclease H"/>
    <property type="match status" value="1"/>
</dbReference>
<keyword evidence="4 12" id="KW-0548">Nucleotidyltransferase</keyword>
<evidence type="ECO:0000256" key="5">
    <source>
        <dbReference type="ARBA" id="ARBA00022705"/>
    </source>
</evidence>
<evidence type="ECO:0000256" key="3">
    <source>
        <dbReference type="ARBA" id="ARBA00022679"/>
    </source>
</evidence>
<evidence type="ECO:0000256" key="1">
    <source>
        <dbReference type="ARBA" id="ARBA00004123"/>
    </source>
</evidence>
<dbReference type="Gene3D" id="3.30.70.2820">
    <property type="match status" value="1"/>
</dbReference>
<keyword evidence="3 12" id="KW-0808">Transferase</keyword>
<dbReference type="FunFam" id="1.10.287.690:FF:000003">
    <property type="entry name" value="DNA polymerase"/>
    <property type="match status" value="1"/>
</dbReference>
<evidence type="ECO:0000256" key="12">
    <source>
        <dbReference type="RuleBase" id="RU000442"/>
    </source>
</evidence>
<dbReference type="Gene3D" id="1.10.287.690">
    <property type="entry name" value="Helix hairpin bin"/>
    <property type="match status" value="1"/>
</dbReference>
<feature type="region of interest" description="Disordered" evidence="13">
    <location>
        <begin position="195"/>
        <end position="216"/>
    </location>
</feature>
<sequence length="1439" mass="164538">MSSRSDRANRLKELREAKLGKTKKQHRVDEDIYDEIEEDYAQQDEDFVEDDDNAGYIFNGVDDQHFSDEYENEPDQGKRKRKTKKKDSAKKEKEAVIAKPSQQINRFFNNSALKAALKPKPPVVDEEQSNDFMAELLADFGTKSTPKPVEKKMFGSKPKSKTFNPSNFNLSRLAQRDTDDSSIFVKKEVQFKTVDASSSSSSSSMPPPPRPTSSTNLKIEEIDMNMYDDDFGEDFMDDDMMDEHLLKKEVGNLSISDIPKPNFIATNKSAPRPDLQNWEAADAGMVDTFNQDTVKQETQKMDIFEKNGHLHMWWYDAYERKEKGYVYLFGKVLNKGTNKYVSCCVTVKNIERNLFVLPRKHQLDDKGQETNTLVDMTDVYSEVAELCSKKRITKFASKEVTRKYAFELPEVPAEATYLKVLYDYEQPAFSGEERGKTFSHIFGATTGPLEHFLIKRDVMGPCWLDVSNAKLSNTSETWCKTEISVEDPKTVNPLVDADGNRPINVPPLVVMSLCLRTIMNEKKNVNEIVAAGALICDKVQIDDTVPIEKMEKSRFTVVRQLDSKPYPANFTDIAINERKKGFAIQVERTETSLLNYLLARIYMCDPDIIVGHNFAGFDLDVLLHRMKALNIQHWHRLGRLKRKNWPKLQAGAGGAGESTFQERLIMSGRLVCDTYLASKDLIKSKSYRMTDLAQSQLKIHREDIEFGKSAQFFDKSDTLLHLLKHCSFDAFLASALMIKLQILPLTHQLTNLAGNLWSRTMTGARAERNEFLLLHEFHKAKYICPEKSFGGPKAAVVQAAEQDGDEDAVAMASSSKKKVGGRRKPAYSGGLVLDPKKGFYDKYVMLLDFNSLYPSIMQEYNVCFTTVDRRTFTEGKEDDGEEKVPEIPDETLPQGILPRLIKTLVDRRKQVKNLMKDNISEARYMQLDIRQKALKLTANSMYGCLGFTYSRFYAKPLAMLITHKGREILQSTVNLAGSLEMNVIYGDTDSIMVYTNQSDLEEVKKMGHLLRRSVNNHYKLLEIGIDGYYKHMLLLKKKKYAALLIEEKPNGELVETVETKGLDLVRRDWCDLSHDVSTHVLDLILSDREREDVVTEIHAYLEIVAEQIRQGDIPLEKYVINKQLTKRPQDYADAKSQPHVQVALRMLQAGHNVKNGDTVPYVICKVDEETSGDKKGSAIRAYHPDTVIKDNMQLDIEWYLHQQVHPPLTRLCSPIDGTDPARLAECLGLDTKRFNFISQNNGNNEDDSEFATLDSQITDEERFRHSERLQLKCNYCGHETLYEGVVRTLEDGNVECGFDCTKCHLMITNASIKIQLSLAIRKFMQRYYDNWYVCDDITCGNRTRTLSVFGRRCIIHGCRGSMKREYTDKQMYTQLLYLSSLFDPLKAKNKITNESIQAESLVHKHYQMLISTQSIVERYLERSGYRHVDLSQLLSQIAI</sequence>
<dbReference type="SUPFAM" id="SSF56672">
    <property type="entry name" value="DNA/RNA polymerases"/>
    <property type="match status" value="1"/>
</dbReference>
<dbReference type="SUPFAM" id="SSF53098">
    <property type="entry name" value="Ribonuclease H-like"/>
    <property type="match status" value="1"/>
</dbReference>
<evidence type="ECO:0000256" key="6">
    <source>
        <dbReference type="ARBA" id="ARBA00022723"/>
    </source>
</evidence>
<dbReference type="Proteomes" id="UP000650833">
    <property type="component" value="Unassembled WGS sequence"/>
</dbReference>
<keyword evidence="8" id="KW-0862">Zinc</keyword>
<evidence type="ECO:0000256" key="4">
    <source>
        <dbReference type="ARBA" id="ARBA00022695"/>
    </source>
</evidence>
<dbReference type="Gene3D" id="2.40.50.730">
    <property type="match status" value="1"/>
</dbReference>
<dbReference type="PRINTS" id="PR00106">
    <property type="entry name" value="DNAPOLB"/>
</dbReference>
<dbReference type="Pfam" id="PF12254">
    <property type="entry name" value="DNA_pol_alpha_N"/>
    <property type="match status" value="1"/>
</dbReference>
<dbReference type="CDD" id="cd05776">
    <property type="entry name" value="DNA_polB_alpha_exo"/>
    <property type="match status" value="1"/>
</dbReference>
<dbReference type="GO" id="GO:0005658">
    <property type="term" value="C:alpha DNA polymerase:primase complex"/>
    <property type="evidence" value="ECO:0007669"/>
    <property type="project" value="TreeGrafter"/>
</dbReference>
<dbReference type="PROSITE" id="PS00116">
    <property type="entry name" value="DNA_POLYMERASE_B"/>
    <property type="match status" value="1"/>
</dbReference>
<dbReference type="PANTHER" id="PTHR45861">
    <property type="entry name" value="DNA POLYMERASE ALPHA CATALYTIC SUBUNIT"/>
    <property type="match status" value="1"/>
</dbReference>
<evidence type="ECO:0000256" key="11">
    <source>
        <dbReference type="ARBA" id="ARBA00023242"/>
    </source>
</evidence>
<evidence type="ECO:0000259" key="14">
    <source>
        <dbReference type="Pfam" id="PF00136"/>
    </source>
</evidence>